<reference evidence="1 2" key="1">
    <citation type="submission" date="2016-10" db="EMBL/GenBank/DDBJ databases">
        <authorList>
            <person name="Varghese N."/>
            <person name="Submissions S."/>
        </authorList>
    </citation>
    <scope>NUCLEOTIDE SEQUENCE [LARGE SCALE GENOMIC DNA]</scope>
    <source>
        <strain evidence="1 2">RHA_55</strain>
    </source>
</reference>
<proteinExistence type="predicted"/>
<keyword evidence="1" id="KW-0255">Endonuclease</keyword>
<dbReference type="AlphaFoldDB" id="A0A1H1VW85"/>
<organism evidence="1 2">
    <name type="scientific">Winogradskyella sediminis</name>
    <dbReference type="NCBI Taxonomy" id="1382466"/>
    <lineage>
        <taxon>Bacteria</taxon>
        <taxon>Pseudomonadati</taxon>
        <taxon>Bacteroidota</taxon>
        <taxon>Flavobacteriia</taxon>
        <taxon>Flavobacteriales</taxon>
        <taxon>Flavobacteriaceae</taxon>
        <taxon>Winogradskyella</taxon>
    </lineage>
</organism>
<dbReference type="GO" id="GO:0004519">
    <property type="term" value="F:endonuclease activity"/>
    <property type="evidence" value="ECO:0007669"/>
    <property type="project" value="UniProtKB-KW"/>
</dbReference>
<dbReference type="STRING" id="1249933.SAMN04489797_2682"/>
<keyword evidence="1" id="KW-0269">Exonuclease</keyword>
<gene>
    <name evidence="1" type="ORF">SAMN04489797_2682</name>
</gene>
<dbReference type="Proteomes" id="UP000198963">
    <property type="component" value="Chromosome I"/>
</dbReference>
<sequence>MPLKIATWNIKHANRLHATNPSQIILDRRQRVQHTIQAINADILLMVEGPKGEAAIVEFCEVVLQNQWIPILLKGENDQIGDRDRDYGNHMRGTQWLWYIVKPEIAFRCRLQEAEVWQAFINADGWGVNYWGKIKPDDHKHYRHPQVLIYELDNGQEIECIGVHLKSKINLTSIQRDDEGNLTGAYLETALKARVKLATEARNIRHYIDAKFNQLENPGLVLLGDCNDGPGQDFFENQYLFFDLIQNLQGEVLLAEKFFNHALFDYTANLRWTSRFRDPILNIPASQNPLLIDHILMSQPLCNGNFPLKVNAKAGKVEHEIFERANAGSNASTRTSDHRPVSLMLTETIII</sequence>
<dbReference type="EMBL" id="LT629774">
    <property type="protein sequence ID" value="SDS89127.1"/>
    <property type="molecule type" value="Genomic_DNA"/>
</dbReference>
<keyword evidence="1" id="KW-0540">Nuclease</keyword>
<accession>A0A1H1VW85</accession>
<keyword evidence="1" id="KW-0378">Hydrolase</keyword>
<dbReference type="GO" id="GO:0004527">
    <property type="term" value="F:exonuclease activity"/>
    <property type="evidence" value="ECO:0007669"/>
    <property type="project" value="UniProtKB-KW"/>
</dbReference>
<name>A0A1H1VW85_9FLAO</name>
<evidence type="ECO:0000313" key="2">
    <source>
        <dbReference type="Proteomes" id="UP000198963"/>
    </source>
</evidence>
<evidence type="ECO:0000313" key="1">
    <source>
        <dbReference type="EMBL" id="SDS89127.1"/>
    </source>
</evidence>
<keyword evidence="2" id="KW-1185">Reference proteome</keyword>
<dbReference type="InterPro" id="IPR036691">
    <property type="entry name" value="Endo/exonu/phosph_ase_sf"/>
</dbReference>
<dbReference type="Gene3D" id="3.60.10.10">
    <property type="entry name" value="Endonuclease/exonuclease/phosphatase"/>
    <property type="match status" value="1"/>
</dbReference>
<protein>
    <submittedName>
        <fullName evidence="1">Endonuclease/Exonuclease/phosphatase family protein</fullName>
    </submittedName>
</protein>
<dbReference type="RefSeq" id="WP_092447169.1">
    <property type="nucleotide sequence ID" value="NZ_LT629774.1"/>
</dbReference>
<dbReference type="SUPFAM" id="SSF56219">
    <property type="entry name" value="DNase I-like"/>
    <property type="match status" value="1"/>
</dbReference>